<reference evidence="3" key="1">
    <citation type="submission" date="2017-09" db="EMBL/GenBank/DDBJ databases">
        <title>FDA dAtabase for Regulatory Grade micrObial Sequences (FDA-ARGOS): Supporting development and validation of Infectious Disease Dx tests.</title>
        <authorList>
            <person name="Minogue T."/>
            <person name="Wolcott M."/>
            <person name="Wasieloski L."/>
            <person name="Aguilar W."/>
            <person name="Moore D."/>
            <person name="Tallon L."/>
            <person name="Sadzewicz L."/>
            <person name="Ott S."/>
            <person name="Zhao X."/>
            <person name="Nagaraj S."/>
            <person name="Vavikolanu K."/>
            <person name="Aluvathingal J."/>
            <person name="Nadendla S."/>
            <person name="Sichtig H."/>
        </authorList>
    </citation>
    <scope>NUCLEOTIDE SEQUENCE [LARGE SCALE GENOMIC DNA]</scope>
    <source>
        <strain evidence="3">FDAARGOS_394</strain>
    </source>
</reference>
<accession>A0A2A7UW94</accession>
<evidence type="ECO:0000313" key="2">
    <source>
        <dbReference type="EMBL" id="PEH89528.1"/>
    </source>
</evidence>
<dbReference type="RefSeq" id="WP_066532219.1">
    <property type="nucleotide sequence ID" value="NZ_PDEA01000001.1"/>
</dbReference>
<dbReference type="OrthoDB" id="9789501at2"/>
<feature type="domain" description="RES" evidence="1">
    <location>
        <begin position="25"/>
        <end position="150"/>
    </location>
</feature>
<dbReference type="Proteomes" id="UP000220246">
    <property type="component" value="Unassembled WGS sequence"/>
</dbReference>
<sequence length="163" mass="17670">MPEAAPPPVSVWRIATQGPAWKATDLDGKGMAIHGGRWNRPSVPMVYCASSVALACLETVVHLNASGLPLRRYLIEVQIPAAVWAAAETATPPARWNARPDSPSAADYGSRWARSLRSAVLRVPSVIIPQEFNYLLNPAHPDAAQITAVDHGRFVYDARLLGR</sequence>
<gene>
    <name evidence="2" type="ORF">CRM82_13780</name>
</gene>
<dbReference type="AlphaFoldDB" id="A0A2A7UW94"/>
<dbReference type="GeneID" id="80801689"/>
<evidence type="ECO:0000313" key="3">
    <source>
        <dbReference type="Proteomes" id="UP000220246"/>
    </source>
</evidence>
<dbReference type="STRING" id="1219032.GCA_001515545_00109"/>
<comment type="caution">
    <text evidence="2">The sequence shown here is derived from an EMBL/GenBank/DDBJ whole genome shotgun (WGS) entry which is preliminary data.</text>
</comment>
<dbReference type="Pfam" id="PF08808">
    <property type="entry name" value="RES"/>
    <property type="match status" value="1"/>
</dbReference>
<dbReference type="SMART" id="SM00953">
    <property type="entry name" value="RES"/>
    <property type="match status" value="1"/>
</dbReference>
<keyword evidence="3" id="KW-1185">Reference proteome</keyword>
<proteinExistence type="predicted"/>
<protein>
    <submittedName>
        <fullName evidence="2">RES domain-containing protein</fullName>
    </submittedName>
</protein>
<organism evidence="2 3">
    <name type="scientific">Comamonas terrigena</name>
    <dbReference type="NCBI Taxonomy" id="32013"/>
    <lineage>
        <taxon>Bacteria</taxon>
        <taxon>Pseudomonadati</taxon>
        <taxon>Pseudomonadota</taxon>
        <taxon>Betaproteobacteria</taxon>
        <taxon>Burkholderiales</taxon>
        <taxon>Comamonadaceae</taxon>
        <taxon>Comamonas</taxon>
    </lineage>
</organism>
<dbReference type="InterPro" id="IPR014914">
    <property type="entry name" value="RES_dom"/>
</dbReference>
<dbReference type="EMBL" id="PDEA01000001">
    <property type="protein sequence ID" value="PEH89528.1"/>
    <property type="molecule type" value="Genomic_DNA"/>
</dbReference>
<evidence type="ECO:0000259" key="1">
    <source>
        <dbReference type="SMART" id="SM00953"/>
    </source>
</evidence>
<name>A0A2A7UW94_COMTR</name>